<dbReference type="Proteomes" id="UP001500298">
    <property type="component" value="Unassembled WGS sequence"/>
</dbReference>
<comment type="caution">
    <text evidence="1">The sequence shown here is derived from an EMBL/GenBank/DDBJ whole genome shotgun (WGS) entry which is preliminary data.</text>
</comment>
<evidence type="ECO:0000313" key="1">
    <source>
        <dbReference type="EMBL" id="GAA4829093.1"/>
    </source>
</evidence>
<organism evidence="1 2">
    <name type="scientific">Algivirga pacifica</name>
    <dbReference type="NCBI Taxonomy" id="1162670"/>
    <lineage>
        <taxon>Bacteria</taxon>
        <taxon>Pseudomonadati</taxon>
        <taxon>Bacteroidota</taxon>
        <taxon>Cytophagia</taxon>
        <taxon>Cytophagales</taxon>
        <taxon>Flammeovirgaceae</taxon>
        <taxon>Algivirga</taxon>
    </lineage>
</organism>
<sequence length="269" mass="32115">MGTLIQNYFHNPELRLERRKRFYQKYGFTSNVEYGYGHSEIHFMEWIIERGALAPSCTGGSLWWSMVNLDMIYFSELAATFFEERKVDSFRIELEPVKAWLHYMRYPTVETWYQAHNKSIIYSYMQYVDLARRESKEEQLLINKVLARLLCAQVLAERKGDLLGKLGWYIANPEHSCIKWIIKVRALYPSCYPCLYERGNTGDLLTVIKKQLHFVLHTCIVKVIDELFIQRYLKELFIQASERMNLPELYQFVTDENHFLYPNIFVKND</sequence>
<proteinExistence type="predicted"/>
<protein>
    <submittedName>
        <fullName evidence="1">Uncharacterized protein</fullName>
    </submittedName>
</protein>
<evidence type="ECO:0000313" key="2">
    <source>
        <dbReference type="Proteomes" id="UP001500298"/>
    </source>
</evidence>
<accession>A0ABP9D4M6</accession>
<dbReference type="EMBL" id="BAABJX010000020">
    <property type="protein sequence ID" value="GAA4829093.1"/>
    <property type="molecule type" value="Genomic_DNA"/>
</dbReference>
<keyword evidence="2" id="KW-1185">Reference proteome</keyword>
<reference evidence="2" key="1">
    <citation type="journal article" date="2019" name="Int. J. Syst. Evol. Microbiol.">
        <title>The Global Catalogue of Microorganisms (GCM) 10K type strain sequencing project: providing services to taxonomists for standard genome sequencing and annotation.</title>
        <authorList>
            <consortium name="The Broad Institute Genomics Platform"/>
            <consortium name="The Broad Institute Genome Sequencing Center for Infectious Disease"/>
            <person name="Wu L."/>
            <person name="Ma J."/>
        </authorList>
    </citation>
    <scope>NUCLEOTIDE SEQUENCE [LARGE SCALE GENOMIC DNA]</scope>
    <source>
        <strain evidence="2">JCM 18326</strain>
    </source>
</reference>
<name>A0ABP9D4M6_9BACT</name>
<gene>
    <name evidence="1" type="ORF">GCM10023331_12810</name>
</gene>